<keyword evidence="4" id="KW-1185">Reference proteome</keyword>
<protein>
    <recommendedName>
        <fullName evidence="2">Dienelactone hydrolase domain-containing protein</fullName>
    </recommendedName>
</protein>
<evidence type="ECO:0000313" key="4">
    <source>
        <dbReference type="Proteomes" id="UP001430848"/>
    </source>
</evidence>
<organism evidence="3 4">
    <name type="scientific">Diaporthe eres</name>
    <name type="common">Phomopsis oblonga</name>
    <dbReference type="NCBI Taxonomy" id="83184"/>
    <lineage>
        <taxon>Eukaryota</taxon>
        <taxon>Fungi</taxon>
        <taxon>Dikarya</taxon>
        <taxon>Ascomycota</taxon>
        <taxon>Pezizomycotina</taxon>
        <taxon>Sordariomycetes</taxon>
        <taxon>Sordariomycetidae</taxon>
        <taxon>Diaporthales</taxon>
        <taxon>Diaporthaceae</taxon>
        <taxon>Diaporthe</taxon>
        <taxon>Diaporthe eres species complex</taxon>
    </lineage>
</organism>
<dbReference type="InterPro" id="IPR029058">
    <property type="entry name" value="AB_hydrolase_fold"/>
</dbReference>
<dbReference type="Pfam" id="PF01738">
    <property type="entry name" value="DLH"/>
    <property type="match status" value="1"/>
</dbReference>
<comment type="caution">
    <text evidence="3">The sequence shown here is derived from an EMBL/GenBank/DDBJ whole genome shotgun (WGS) entry which is preliminary data.</text>
</comment>
<reference evidence="3 4" key="1">
    <citation type="submission" date="2024-02" db="EMBL/GenBank/DDBJ databases">
        <title>De novo assembly and annotation of 12 fungi associated with fruit tree decline syndrome in Ontario, Canada.</title>
        <authorList>
            <person name="Sulman M."/>
            <person name="Ellouze W."/>
            <person name="Ilyukhin E."/>
        </authorList>
    </citation>
    <scope>NUCLEOTIDE SEQUENCE [LARGE SCALE GENOMIC DNA]</scope>
    <source>
        <strain evidence="3 4">M169</strain>
    </source>
</reference>
<dbReference type="Proteomes" id="UP001430848">
    <property type="component" value="Unassembled WGS sequence"/>
</dbReference>
<dbReference type="SUPFAM" id="SSF53474">
    <property type="entry name" value="alpha/beta-Hydrolases"/>
    <property type="match status" value="1"/>
</dbReference>
<dbReference type="InterPro" id="IPR002925">
    <property type="entry name" value="Dienelactn_hydro"/>
</dbReference>
<name>A0ABR1NPV0_DIAER</name>
<sequence length="174" mass="19223">MSWTSWLVFKAALVLVPFSFRNSPPKRYPAVRKWIDDLRCGEGADQKVGVVGFCWGGYGATKLAHGEIASNGKPLIDAAYTAHPSELDVPKDIKGITLPYCMVIGDVDMAMSLEKVKQAAEILDAKEDVDTEVVIIPNAKHGFAVRASPDDKVEKEMADQAEDQMVKWFARHMD</sequence>
<dbReference type="PANTHER" id="PTHR17630:SF105">
    <property type="entry name" value="DIENELACTONE HYDROLASE FAMILY PROTEIN (AFU_ORTHOLOGUE AFUA_4G08790)"/>
    <property type="match status" value="1"/>
</dbReference>
<feature type="chain" id="PRO_5046459433" description="Dienelactone hydrolase domain-containing protein" evidence="1">
    <location>
        <begin position="22"/>
        <end position="174"/>
    </location>
</feature>
<accession>A0ABR1NPV0</accession>
<evidence type="ECO:0000259" key="2">
    <source>
        <dbReference type="Pfam" id="PF01738"/>
    </source>
</evidence>
<feature type="signal peptide" evidence="1">
    <location>
        <begin position="1"/>
        <end position="21"/>
    </location>
</feature>
<dbReference type="Gene3D" id="3.40.50.1820">
    <property type="entry name" value="alpha/beta hydrolase"/>
    <property type="match status" value="1"/>
</dbReference>
<evidence type="ECO:0000313" key="3">
    <source>
        <dbReference type="EMBL" id="KAK7710504.1"/>
    </source>
</evidence>
<proteinExistence type="predicted"/>
<gene>
    <name evidence="3" type="ORF">SLS63_012934</name>
</gene>
<dbReference type="PANTHER" id="PTHR17630">
    <property type="entry name" value="DIENELACTONE HYDROLASE"/>
    <property type="match status" value="1"/>
</dbReference>
<dbReference type="EMBL" id="JAKNSF020000157">
    <property type="protein sequence ID" value="KAK7710504.1"/>
    <property type="molecule type" value="Genomic_DNA"/>
</dbReference>
<evidence type="ECO:0000256" key="1">
    <source>
        <dbReference type="SAM" id="SignalP"/>
    </source>
</evidence>
<keyword evidence="1" id="KW-0732">Signal</keyword>
<feature type="domain" description="Dienelactone hydrolase" evidence="2">
    <location>
        <begin position="41"/>
        <end position="172"/>
    </location>
</feature>